<comment type="caution">
    <text evidence="2">The sequence shown here is derived from an EMBL/GenBank/DDBJ whole genome shotgun (WGS) entry which is preliminary data.</text>
</comment>
<reference evidence="2" key="2">
    <citation type="submission" date="2020-11" db="EMBL/GenBank/DDBJ databases">
        <authorList>
            <person name="McCartney M.A."/>
            <person name="Auch B."/>
            <person name="Kono T."/>
            <person name="Mallez S."/>
            <person name="Becker A."/>
            <person name="Gohl D.M."/>
            <person name="Silverstein K.A.T."/>
            <person name="Koren S."/>
            <person name="Bechman K.B."/>
            <person name="Herman A."/>
            <person name="Abrahante J.E."/>
            <person name="Garbe J."/>
        </authorList>
    </citation>
    <scope>NUCLEOTIDE SEQUENCE</scope>
    <source>
        <strain evidence="2">Duluth1</strain>
        <tissue evidence="2">Whole animal</tissue>
    </source>
</reference>
<evidence type="ECO:0000256" key="1">
    <source>
        <dbReference type="SAM" id="MobiDB-lite"/>
    </source>
</evidence>
<sequence>MPPVSGSDVQNANRDASNHTSGSNDPGNPRLLHGAALSTLPVPLTSTRPRNNLVFCYGTFKD</sequence>
<evidence type="ECO:0000313" key="3">
    <source>
        <dbReference type="Proteomes" id="UP000828390"/>
    </source>
</evidence>
<dbReference type="EMBL" id="JAIWYP010000002">
    <property type="protein sequence ID" value="KAH3874243.1"/>
    <property type="molecule type" value="Genomic_DNA"/>
</dbReference>
<protein>
    <submittedName>
        <fullName evidence="2">Uncharacterized protein</fullName>
    </submittedName>
</protein>
<feature type="compositionally biased region" description="Polar residues" evidence="1">
    <location>
        <begin position="7"/>
        <end position="26"/>
    </location>
</feature>
<evidence type="ECO:0000313" key="2">
    <source>
        <dbReference type="EMBL" id="KAH3874243.1"/>
    </source>
</evidence>
<dbReference type="Proteomes" id="UP000828390">
    <property type="component" value="Unassembled WGS sequence"/>
</dbReference>
<proteinExistence type="predicted"/>
<reference evidence="2" key="1">
    <citation type="journal article" date="2019" name="bioRxiv">
        <title>The Genome of the Zebra Mussel, Dreissena polymorpha: A Resource for Invasive Species Research.</title>
        <authorList>
            <person name="McCartney M.A."/>
            <person name="Auch B."/>
            <person name="Kono T."/>
            <person name="Mallez S."/>
            <person name="Zhang Y."/>
            <person name="Obille A."/>
            <person name="Becker A."/>
            <person name="Abrahante J.E."/>
            <person name="Garbe J."/>
            <person name="Badalamenti J.P."/>
            <person name="Herman A."/>
            <person name="Mangelson H."/>
            <person name="Liachko I."/>
            <person name="Sullivan S."/>
            <person name="Sone E.D."/>
            <person name="Koren S."/>
            <person name="Silverstein K.A.T."/>
            <person name="Beckman K.B."/>
            <person name="Gohl D.M."/>
        </authorList>
    </citation>
    <scope>NUCLEOTIDE SEQUENCE</scope>
    <source>
        <strain evidence="2">Duluth1</strain>
        <tissue evidence="2">Whole animal</tissue>
    </source>
</reference>
<feature type="region of interest" description="Disordered" evidence="1">
    <location>
        <begin position="1"/>
        <end position="34"/>
    </location>
</feature>
<gene>
    <name evidence="2" type="ORF">DPMN_037485</name>
</gene>
<keyword evidence="3" id="KW-1185">Reference proteome</keyword>
<organism evidence="2 3">
    <name type="scientific">Dreissena polymorpha</name>
    <name type="common">Zebra mussel</name>
    <name type="synonym">Mytilus polymorpha</name>
    <dbReference type="NCBI Taxonomy" id="45954"/>
    <lineage>
        <taxon>Eukaryota</taxon>
        <taxon>Metazoa</taxon>
        <taxon>Spiralia</taxon>
        <taxon>Lophotrochozoa</taxon>
        <taxon>Mollusca</taxon>
        <taxon>Bivalvia</taxon>
        <taxon>Autobranchia</taxon>
        <taxon>Heteroconchia</taxon>
        <taxon>Euheterodonta</taxon>
        <taxon>Imparidentia</taxon>
        <taxon>Neoheterodontei</taxon>
        <taxon>Myida</taxon>
        <taxon>Dreissenoidea</taxon>
        <taxon>Dreissenidae</taxon>
        <taxon>Dreissena</taxon>
    </lineage>
</organism>
<dbReference type="AlphaFoldDB" id="A0A9D4RP76"/>
<name>A0A9D4RP76_DREPO</name>
<accession>A0A9D4RP76</accession>